<proteinExistence type="predicted"/>
<dbReference type="VEuPathDB" id="TriTrypDB:BSAL_18160"/>
<dbReference type="PROSITE" id="PS50234">
    <property type="entry name" value="VWFA"/>
    <property type="match status" value="1"/>
</dbReference>
<evidence type="ECO:0000259" key="2">
    <source>
        <dbReference type="PROSITE" id="PS50234"/>
    </source>
</evidence>
<organism evidence="3 4">
    <name type="scientific">Bodo saltans</name>
    <name type="common">Flagellated protozoan</name>
    <dbReference type="NCBI Taxonomy" id="75058"/>
    <lineage>
        <taxon>Eukaryota</taxon>
        <taxon>Discoba</taxon>
        <taxon>Euglenozoa</taxon>
        <taxon>Kinetoplastea</taxon>
        <taxon>Metakinetoplastina</taxon>
        <taxon>Eubodonida</taxon>
        <taxon>Bodonidae</taxon>
        <taxon>Bodo</taxon>
    </lineage>
</organism>
<dbReference type="PANTHER" id="PTHR10579:SF43">
    <property type="entry name" value="ZINC FINGER (C3HC4-TYPE RING FINGER) FAMILY PROTEIN"/>
    <property type="match status" value="1"/>
</dbReference>
<dbReference type="EMBL" id="CYKH01001683">
    <property type="protein sequence ID" value="CUG88905.1"/>
    <property type="molecule type" value="Genomic_DNA"/>
</dbReference>
<dbReference type="Proteomes" id="UP000051952">
    <property type="component" value="Unassembled WGS sequence"/>
</dbReference>
<dbReference type="SUPFAM" id="SSF53300">
    <property type="entry name" value="vWA-like"/>
    <property type="match status" value="1"/>
</dbReference>
<protein>
    <submittedName>
        <fullName evidence="3">Membrane-associated protein, putative</fullName>
    </submittedName>
</protein>
<evidence type="ECO:0000313" key="4">
    <source>
        <dbReference type="Proteomes" id="UP000051952"/>
    </source>
</evidence>
<gene>
    <name evidence="3" type="ORF">BSAL_18160</name>
</gene>
<dbReference type="SMART" id="SM00327">
    <property type="entry name" value="VWA"/>
    <property type="match status" value="1"/>
</dbReference>
<dbReference type="Gene3D" id="3.40.50.410">
    <property type="entry name" value="von Willebrand factor, type A domain"/>
    <property type="match status" value="2"/>
</dbReference>
<reference evidence="4" key="1">
    <citation type="submission" date="2015-09" db="EMBL/GenBank/DDBJ databases">
        <authorList>
            <consortium name="Pathogen Informatics"/>
        </authorList>
    </citation>
    <scope>NUCLEOTIDE SEQUENCE [LARGE SCALE GENOMIC DNA]</scope>
    <source>
        <strain evidence="4">Lake Konstanz</strain>
    </source>
</reference>
<feature type="domain" description="VWFA" evidence="2">
    <location>
        <begin position="6"/>
        <end position="239"/>
    </location>
</feature>
<dbReference type="Pfam" id="PF13768">
    <property type="entry name" value="VWA_3"/>
    <property type="match status" value="2"/>
</dbReference>
<dbReference type="InterPro" id="IPR002035">
    <property type="entry name" value="VWF_A"/>
</dbReference>
<dbReference type="InterPro" id="IPR051266">
    <property type="entry name" value="CLCR"/>
</dbReference>
<name>A0A0S4JK85_BODSA</name>
<evidence type="ECO:0000256" key="1">
    <source>
        <dbReference type="SAM" id="MobiDB-lite"/>
    </source>
</evidence>
<sequence>MLAGWINISGSMIGEKLALIKEAFLMIVGQLGPKDSFGIITFATDVAEALPMKNMDASYKLSAEQVIQRIQAARCANLSGGLFAVIDQACAMPFRRGKVPWWYGRFRWGNHARPASLSMRGSIANLFPSPSLSRQVDTMKSSSNNPAPPPAVPSSTKAAPTTVLLFTDGLANDGICDRSRIYAALKARLTDCPHVVVHTFGFGTDHDALLLQGIAEQSQGSYYFIKDQSVLKDSFADCLGGLVSVVSTGLTLRMAVGTGGACEVAQLMTKFPVTVEDDGTHVIAIKDLYSGESRDVPVQLKVRTAGVKSGAVMPLLTWTLSYHSTVDERTHTGTAKSTTIVNAERYSGAADVTVDEQRNRFLAAVALEEARKAAEASNFELAKQHIASCQQHIGQTVSAETQYTVALQQEMHQMMEAVSDARITTTLGQS</sequence>
<dbReference type="AlphaFoldDB" id="A0A0S4JK85"/>
<dbReference type="OrthoDB" id="687730at2759"/>
<keyword evidence="4" id="KW-1185">Reference proteome</keyword>
<dbReference type="InterPro" id="IPR036465">
    <property type="entry name" value="vWFA_dom_sf"/>
</dbReference>
<evidence type="ECO:0000313" key="3">
    <source>
        <dbReference type="EMBL" id="CUG88905.1"/>
    </source>
</evidence>
<accession>A0A0S4JK85</accession>
<dbReference type="PANTHER" id="PTHR10579">
    <property type="entry name" value="CALCIUM-ACTIVATED CHLORIDE CHANNEL REGULATOR"/>
    <property type="match status" value="1"/>
</dbReference>
<feature type="region of interest" description="Disordered" evidence="1">
    <location>
        <begin position="132"/>
        <end position="157"/>
    </location>
</feature>